<keyword evidence="10" id="KW-0106">Calcium</keyword>
<organism evidence="18 19">
    <name type="scientific">Tenebrio molitor</name>
    <name type="common">Yellow mealworm beetle</name>
    <dbReference type="NCBI Taxonomy" id="7067"/>
    <lineage>
        <taxon>Eukaryota</taxon>
        <taxon>Metazoa</taxon>
        <taxon>Ecdysozoa</taxon>
        <taxon>Arthropoda</taxon>
        <taxon>Hexapoda</taxon>
        <taxon>Insecta</taxon>
        <taxon>Pterygota</taxon>
        <taxon>Neoptera</taxon>
        <taxon>Endopterygota</taxon>
        <taxon>Coleoptera</taxon>
        <taxon>Polyphaga</taxon>
        <taxon>Cucujiformia</taxon>
        <taxon>Tenebrionidae</taxon>
        <taxon>Tenebrio</taxon>
    </lineage>
</organism>
<dbReference type="InterPro" id="IPR031656">
    <property type="entry name" value="DAO_C"/>
</dbReference>
<evidence type="ECO:0000256" key="4">
    <source>
        <dbReference type="ARBA" id="ARBA00007330"/>
    </source>
</evidence>
<dbReference type="InterPro" id="IPR000447">
    <property type="entry name" value="G3P_DH_FAD-dep"/>
</dbReference>
<evidence type="ECO:0000256" key="1">
    <source>
        <dbReference type="ARBA" id="ARBA00001974"/>
    </source>
</evidence>
<evidence type="ECO:0000256" key="15">
    <source>
        <dbReference type="SAM" id="Coils"/>
    </source>
</evidence>
<dbReference type="Pfam" id="PF16901">
    <property type="entry name" value="DAO_C"/>
    <property type="match status" value="1"/>
</dbReference>
<evidence type="ECO:0000256" key="11">
    <source>
        <dbReference type="ARBA" id="ARBA00022946"/>
    </source>
</evidence>
<sequence>MDPDTWTSYHLMSNRAKAVCYSIRQMQFRGLAEHTVNRLMDAAQDQLRTLGKIAENQHELQDMAEHTLTSLTEGHTVLANQQKDIQRAQFHGQLVLEDNIKKLAQEKELIVDTHNQLVKMTHRIQQKLEDSSRNLEEQAGESRQNHQELLDDLIAIQSKAHAIFERIEESSTLLLQQNENFKLQYEETLRNLAEVNKTVHNLVSLVGGTRQALEERLAWLTTALGGTDLAVERLYLIIWHSAFMLISMLTCAFLSARLSTRVIVATLPPLNLALALWGTDNQMGPLSLAATILTFVLGQVLLLSALSFKSSVRHALPWIKTPVLSKRESPVLSKRETPVRETNFDRISTNTSEMEDDFNMNSLGSPTPPLSRSGFYRARSRSTTPLIINGGSRGVCHAKTRVGTPCKLSSLPGRDYCFRHQGGDSVMEHLALSPNKLITRLGGVHRKKSWKKSTKDHSMWRCRAGDKIDSTVDSINRANSRHEPHWFSRRASVAECVACYKLASVMASRLGRIAIGGLAVTAGTGLATYLLLTDGHDRRMGALHAQRCPAKAKRGLPTREEQIKSLQSDSFDVVIIGGGATGAGCALDAATRGLKTALIEADDFASGTSSRSTKLIHGGVRYLQKAIMQFDIEQYRMVKEALHERASMLNSAPHLAHPLPIMLPVYTWWQVPYYWVGIKMYDIVAGSKTLKSSYLLSKKNALELFPMLRGDRLCGAIVYYDGQQDDARMNLAVALTATRHGATVANHVSVTGLMKEKNAEGKEVLCGVHVKDELTGNKWTVPAKCVINATGPFTDSIRKMDNPEVKEICAPSSGVHITLPGYYSPEQMGLLDPSTSDGRVIFFLPWQKQTIAGTTDLPCEVTHSPKPTEDEIMFILEEVKNYLNPDVEVRRGDVLSAWSGIRPLVSDPNKPDTQSLARNHIVHVSDSKLVTIAGGKWTTYRAMSEEAIDAAIAACGLKPTHKTCQTDGLLLEGAHGWTPTMYIRLVQDFGLECEVAQHLAKSYGDRAFAVAKMASLTGKRWPIIGKKIHPEFPYIDAEIRYGVREYATTAVDMIARRLRLAFLNVQAAQEALPDIINIMGEELEWSEDEKKKQHKQASEFLQNEMGQNVNRASRDKIPINLKKEEIQLYIKRFQIIDKDRKGYVSINDIRRSLKSLGMKVTDDEIHTLLSDINVTYNGQLELADYLQQHGEKEVPGEELHEILREIDTNMNGQVELDEYLQMMSAIKSGHVTYSRFARMAELEEQKHEKEMLKKKISVERSGGGL</sequence>
<dbReference type="InterPro" id="IPR038299">
    <property type="entry name" value="DAO_C_sf"/>
</dbReference>
<evidence type="ECO:0000256" key="13">
    <source>
        <dbReference type="ARBA" id="ARBA00023128"/>
    </source>
</evidence>
<name>A0A8J6L7Q1_TENMO</name>
<dbReference type="SMART" id="SM00054">
    <property type="entry name" value="EFh"/>
    <property type="match status" value="2"/>
</dbReference>
<dbReference type="PANTHER" id="PTHR11985">
    <property type="entry name" value="GLYCEROL-3-PHOSPHATE DEHYDROGENASE"/>
    <property type="match status" value="1"/>
</dbReference>
<evidence type="ECO:0000256" key="16">
    <source>
        <dbReference type="SAM" id="Phobius"/>
    </source>
</evidence>
<dbReference type="SUPFAM" id="SSF47473">
    <property type="entry name" value="EF-hand"/>
    <property type="match status" value="1"/>
</dbReference>
<feature type="transmembrane region" description="Helical" evidence="16">
    <location>
        <begin position="285"/>
        <end position="306"/>
    </location>
</feature>
<feature type="domain" description="EF-hand" evidence="17">
    <location>
        <begin position="1194"/>
        <end position="1229"/>
    </location>
</feature>
<comment type="similarity">
    <text evidence="4 14">Belongs to the FAD-dependent glycerol-3-phosphate dehydrogenase family.</text>
</comment>
<reference evidence="18" key="1">
    <citation type="journal article" date="2020" name="J Insects Food Feed">
        <title>The yellow mealworm (Tenebrio molitor) genome: a resource for the emerging insects as food and feed industry.</title>
        <authorList>
            <person name="Eriksson T."/>
            <person name="Andere A."/>
            <person name="Kelstrup H."/>
            <person name="Emery V."/>
            <person name="Picard C."/>
        </authorList>
    </citation>
    <scope>NUCLEOTIDE SEQUENCE</scope>
    <source>
        <strain evidence="18">Stoneville</strain>
        <tissue evidence="18">Whole head</tissue>
    </source>
</reference>
<dbReference type="Gene3D" id="3.30.9.10">
    <property type="entry name" value="D-Amino Acid Oxidase, subunit A, domain 2"/>
    <property type="match status" value="1"/>
</dbReference>
<keyword evidence="15" id="KW-0175">Coiled coil</keyword>
<dbReference type="PROSITE" id="PS00018">
    <property type="entry name" value="EF_HAND_1"/>
    <property type="match status" value="1"/>
</dbReference>
<dbReference type="EC" id="1.1.5.3" evidence="5 14"/>
<comment type="pathway">
    <text evidence="3">Polyol metabolism; glycerol degradation.</text>
</comment>
<evidence type="ECO:0000256" key="12">
    <source>
        <dbReference type="ARBA" id="ARBA00023002"/>
    </source>
</evidence>
<keyword evidence="11" id="KW-0809">Transit peptide</keyword>
<dbReference type="FunFam" id="1.10.238.10:FF:000739">
    <property type="entry name" value="Glycerol-3-phosphate dehydrogenase"/>
    <property type="match status" value="1"/>
</dbReference>
<evidence type="ECO:0000256" key="6">
    <source>
        <dbReference type="ARBA" id="ARBA00022630"/>
    </source>
</evidence>
<dbReference type="FunFam" id="1.10.8.870:FF:000001">
    <property type="entry name" value="Glycerol-3-phosphate dehydrogenase"/>
    <property type="match status" value="1"/>
</dbReference>
<dbReference type="PANTHER" id="PTHR11985:SF15">
    <property type="entry name" value="GLYCEROL-3-PHOSPHATE DEHYDROGENASE, MITOCHONDRIAL"/>
    <property type="match status" value="1"/>
</dbReference>
<dbReference type="GO" id="GO:0005509">
    <property type="term" value="F:calcium ion binding"/>
    <property type="evidence" value="ECO:0007669"/>
    <property type="project" value="InterPro"/>
</dbReference>
<evidence type="ECO:0000313" key="18">
    <source>
        <dbReference type="EMBL" id="KAH0809827.1"/>
    </source>
</evidence>
<evidence type="ECO:0000256" key="14">
    <source>
        <dbReference type="RuleBase" id="RU361217"/>
    </source>
</evidence>
<proteinExistence type="inferred from homology"/>
<keyword evidence="7" id="KW-0479">Metal-binding</keyword>
<gene>
    <name evidence="18" type="ORF">GEV33_012969</name>
</gene>
<dbReference type="EMBL" id="JABDTM020027890">
    <property type="protein sequence ID" value="KAH0809827.1"/>
    <property type="molecule type" value="Genomic_DNA"/>
</dbReference>
<comment type="caution">
    <text evidence="18">The sequence shown here is derived from an EMBL/GenBank/DDBJ whole genome shotgun (WGS) entry which is preliminary data.</text>
</comment>
<keyword evidence="19" id="KW-1185">Reference proteome</keyword>
<evidence type="ECO:0000256" key="9">
    <source>
        <dbReference type="ARBA" id="ARBA00022827"/>
    </source>
</evidence>
<evidence type="ECO:0000256" key="5">
    <source>
        <dbReference type="ARBA" id="ARBA00013029"/>
    </source>
</evidence>
<keyword evidence="13" id="KW-0496">Mitochondrion</keyword>
<keyword evidence="16" id="KW-0812">Transmembrane</keyword>
<feature type="domain" description="EF-hand" evidence="17">
    <location>
        <begin position="1124"/>
        <end position="1159"/>
    </location>
</feature>
<keyword evidence="12 14" id="KW-0560">Oxidoreductase</keyword>
<dbReference type="Pfam" id="PF13499">
    <property type="entry name" value="EF-hand_7"/>
    <property type="match status" value="1"/>
</dbReference>
<dbReference type="CDD" id="cd00051">
    <property type="entry name" value="EFh"/>
    <property type="match status" value="1"/>
</dbReference>
<dbReference type="GO" id="GO:0005739">
    <property type="term" value="C:mitochondrion"/>
    <property type="evidence" value="ECO:0007669"/>
    <property type="project" value="UniProtKB-SubCell"/>
</dbReference>
<accession>A0A8J6L7Q1</accession>
<dbReference type="InterPro" id="IPR011992">
    <property type="entry name" value="EF-hand-dom_pair"/>
</dbReference>
<comment type="cofactor">
    <cofactor evidence="1 14">
        <name>FAD</name>
        <dbReference type="ChEBI" id="CHEBI:57692"/>
    </cofactor>
</comment>
<keyword evidence="8" id="KW-0677">Repeat</keyword>
<dbReference type="Proteomes" id="UP000719412">
    <property type="component" value="Unassembled WGS sequence"/>
</dbReference>
<feature type="transmembrane region" description="Helical" evidence="16">
    <location>
        <begin position="234"/>
        <end position="255"/>
    </location>
</feature>
<evidence type="ECO:0000256" key="8">
    <source>
        <dbReference type="ARBA" id="ARBA00022737"/>
    </source>
</evidence>
<dbReference type="FunFam" id="3.30.9.10:FF:000001">
    <property type="entry name" value="Glycerol-3-phosphate dehydrogenase"/>
    <property type="match status" value="1"/>
</dbReference>
<dbReference type="InterPro" id="IPR036188">
    <property type="entry name" value="FAD/NAD-bd_sf"/>
</dbReference>
<comment type="catalytic activity">
    <reaction evidence="14">
        <text>a quinone + sn-glycerol 3-phosphate = dihydroxyacetone phosphate + a quinol</text>
        <dbReference type="Rhea" id="RHEA:18977"/>
        <dbReference type="ChEBI" id="CHEBI:24646"/>
        <dbReference type="ChEBI" id="CHEBI:57597"/>
        <dbReference type="ChEBI" id="CHEBI:57642"/>
        <dbReference type="ChEBI" id="CHEBI:132124"/>
        <dbReference type="EC" id="1.1.5.3"/>
    </reaction>
</comment>
<keyword evidence="9" id="KW-0274">FAD</keyword>
<dbReference type="SUPFAM" id="SSF51905">
    <property type="entry name" value="FAD/NAD(P)-binding domain"/>
    <property type="match status" value="1"/>
</dbReference>
<dbReference type="SUPFAM" id="SSF54373">
    <property type="entry name" value="FAD-linked reductases, C-terminal domain"/>
    <property type="match status" value="1"/>
</dbReference>
<evidence type="ECO:0000256" key="2">
    <source>
        <dbReference type="ARBA" id="ARBA00004173"/>
    </source>
</evidence>
<dbReference type="Gene3D" id="3.50.50.60">
    <property type="entry name" value="FAD/NAD(P)-binding domain"/>
    <property type="match status" value="1"/>
</dbReference>
<reference evidence="18" key="2">
    <citation type="submission" date="2021-08" db="EMBL/GenBank/DDBJ databases">
        <authorList>
            <person name="Eriksson T."/>
        </authorList>
    </citation>
    <scope>NUCLEOTIDE SEQUENCE</scope>
    <source>
        <strain evidence="18">Stoneville</strain>
        <tissue evidence="18">Whole head</tissue>
    </source>
</reference>
<dbReference type="GO" id="GO:0006072">
    <property type="term" value="P:glycerol-3-phosphate metabolic process"/>
    <property type="evidence" value="ECO:0007669"/>
    <property type="project" value="UniProtKB-UniRule"/>
</dbReference>
<evidence type="ECO:0000313" key="19">
    <source>
        <dbReference type="Proteomes" id="UP000719412"/>
    </source>
</evidence>
<protein>
    <recommendedName>
        <fullName evidence="5 14">Glycerol-3-phosphate dehydrogenase</fullName>
        <ecNumber evidence="5 14">1.1.5.3</ecNumber>
    </recommendedName>
</protein>
<feature type="transmembrane region" description="Helical" evidence="16">
    <location>
        <begin position="510"/>
        <end position="532"/>
    </location>
</feature>
<keyword evidence="16" id="KW-0472">Membrane</keyword>
<evidence type="ECO:0000256" key="3">
    <source>
        <dbReference type="ARBA" id="ARBA00004745"/>
    </source>
</evidence>
<keyword evidence="6 14" id="KW-0285">Flavoprotein</keyword>
<dbReference type="Pfam" id="PF01266">
    <property type="entry name" value="DAO"/>
    <property type="match status" value="1"/>
</dbReference>
<dbReference type="InterPro" id="IPR002048">
    <property type="entry name" value="EF_hand_dom"/>
</dbReference>
<dbReference type="Gene3D" id="1.10.8.870">
    <property type="entry name" value="Alpha-glycerophosphate oxidase, cap domain"/>
    <property type="match status" value="1"/>
</dbReference>
<evidence type="ECO:0000256" key="10">
    <source>
        <dbReference type="ARBA" id="ARBA00022837"/>
    </source>
</evidence>
<feature type="coiled-coil region" evidence="15">
    <location>
        <begin position="125"/>
        <end position="152"/>
    </location>
</feature>
<dbReference type="PROSITE" id="PS50222">
    <property type="entry name" value="EF_HAND_2"/>
    <property type="match status" value="2"/>
</dbReference>
<evidence type="ECO:0000256" key="7">
    <source>
        <dbReference type="ARBA" id="ARBA00022723"/>
    </source>
</evidence>
<dbReference type="AlphaFoldDB" id="A0A8J6L7Q1"/>
<keyword evidence="16" id="KW-1133">Transmembrane helix</keyword>
<dbReference type="GO" id="GO:0004368">
    <property type="term" value="F:glycerol-3-phosphate dehydrogenase (quinone) activity"/>
    <property type="evidence" value="ECO:0007669"/>
    <property type="project" value="UniProtKB-EC"/>
</dbReference>
<dbReference type="Gene3D" id="1.10.238.10">
    <property type="entry name" value="EF-hand"/>
    <property type="match status" value="2"/>
</dbReference>
<comment type="subcellular location">
    <subcellularLocation>
        <location evidence="2">Mitochondrion</location>
    </subcellularLocation>
</comment>
<dbReference type="PROSITE" id="PS00977">
    <property type="entry name" value="FAD_G3PDH_1"/>
    <property type="match status" value="1"/>
</dbReference>
<evidence type="ECO:0000259" key="17">
    <source>
        <dbReference type="PROSITE" id="PS50222"/>
    </source>
</evidence>
<dbReference type="InterPro" id="IPR018247">
    <property type="entry name" value="EF_Hand_1_Ca_BS"/>
</dbReference>
<dbReference type="PRINTS" id="PR01001">
    <property type="entry name" value="FADG3PDH"/>
</dbReference>
<dbReference type="InterPro" id="IPR006076">
    <property type="entry name" value="FAD-dep_OxRdtase"/>
</dbReference>